<dbReference type="Pfam" id="PF00106">
    <property type="entry name" value="adh_short"/>
    <property type="match status" value="1"/>
</dbReference>
<organism evidence="4 5">
    <name type="scientific">Agromyces archimandritae</name>
    <dbReference type="NCBI Taxonomy" id="2781962"/>
    <lineage>
        <taxon>Bacteria</taxon>
        <taxon>Bacillati</taxon>
        <taxon>Actinomycetota</taxon>
        <taxon>Actinomycetes</taxon>
        <taxon>Micrococcales</taxon>
        <taxon>Microbacteriaceae</taxon>
        <taxon>Agromyces</taxon>
    </lineage>
</organism>
<dbReference type="CDD" id="cd05233">
    <property type="entry name" value="SDR_c"/>
    <property type="match status" value="1"/>
</dbReference>
<sequence length="252" mass="26110">MTTTDTDRVAVVTGGGSGLGREFVRALSAAGFRVVALGRRLDAVTETIATLDPSRSLALSADVTDEVEVEVAFAAVARRFGRLDVLVNNAGVFGPQGEIDETEFADLRATWEVNLGGAVLCARAAWRLMRAQSPPGGRIINNGSVSAHVPRPWATAYTVSKHAITGLTKALALDGRAHGIAVGQLDIGNAATTMTREMSTGSRQADGSVRAEPLFDAADAARALVFMASLPPAANVLSLTVTASAMPLVGRG</sequence>
<dbReference type="FunFam" id="3.40.50.720:FF:000084">
    <property type="entry name" value="Short-chain dehydrogenase reductase"/>
    <property type="match status" value="1"/>
</dbReference>
<comment type="similarity">
    <text evidence="1 3">Belongs to the short-chain dehydrogenases/reductases (SDR) family.</text>
</comment>
<dbReference type="GO" id="GO:0016491">
    <property type="term" value="F:oxidoreductase activity"/>
    <property type="evidence" value="ECO:0007669"/>
    <property type="project" value="UniProtKB-KW"/>
</dbReference>
<keyword evidence="5" id="KW-1185">Reference proteome</keyword>
<dbReference type="PROSITE" id="PS00061">
    <property type="entry name" value="ADH_SHORT"/>
    <property type="match status" value="1"/>
</dbReference>
<dbReference type="EMBL" id="CP071696">
    <property type="protein sequence ID" value="QTX05655.1"/>
    <property type="molecule type" value="Genomic_DNA"/>
</dbReference>
<accession>A0A975FNG5</accession>
<dbReference type="PANTHER" id="PTHR43669:SF12">
    <property type="entry name" value="BLR5618 PROTEIN"/>
    <property type="match status" value="1"/>
</dbReference>
<dbReference type="PANTHER" id="PTHR43669">
    <property type="entry name" value="5-KETO-D-GLUCONATE 5-REDUCTASE"/>
    <property type="match status" value="1"/>
</dbReference>
<protein>
    <submittedName>
        <fullName evidence="4">SDR family oxidoreductase</fullName>
    </submittedName>
</protein>
<dbReference type="InterPro" id="IPR002347">
    <property type="entry name" value="SDR_fam"/>
</dbReference>
<evidence type="ECO:0000256" key="1">
    <source>
        <dbReference type="ARBA" id="ARBA00006484"/>
    </source>
</evidence>
<keyword evidence="2" id="KW-0560">Oxidoreductase</keyword>
<gene>
    <name evidence="4" type="ORF">G127AT_05470</name>
</gene>
<evidence type="ECO:0000313" key="4">
    <source>
        <dbReference type="EMBL" id="QTX05655.1"/>
    </source>
</evidence>
<dbReference type="RefSeq" id="WP_244857757.1">
    <property type="nucleotide sequence ID" value="NZ_CP071696.1"/>
</dbReference>
<dbReference type="InterPro" id="IPR036291">
    <property type="entry name" value="NAD(P)-bd_dom_sf"/>
</dbReference>
<evidence type="ECO:0000256" key="2">
    <source>
        <dbReference type="ARBA" id="ARBA00023002"/>
    </source>
</evidence>
<proteinExistence type="inferred from homology"/>
<dbReference type="PRINTS" id="PR00080">
    <property type="entry name" value="SDRFAMILY"/>
</dbReference>
<reference evidence="4" key="1">
    <citation type="submission" date="2021-03" db="EMBL/GenBank/DDBJ databases">
        <title>Agromyces archimandritus sp. nov., isolated from the cockroach Archimandrita tessellata.</title>
        <authorList>
            <person name="Guzman J."/>
            <person name="Ortuzar M."/>
            <person name="Poehlein A."/>
            <person name="Daniel R."/>
            <person name="Trujillo M."/>
            <person name="Vilcinskas A."/>
        </authorList>
    </citation>
    <scope>NUCLEOTIDE SEQUENCE</scope>
    <source>
        <strain evidence="4">G127AT</strain>
    </source>
</reference>
<evidence type="ECO:0000313" key="5">
    <source>
        <dbReference type="Proteomes" id="UP000671914"/>
    </source>
</evidence>
<dbReference type="InterPro" id="IPR020904">
    <property type="entry name" value="Sc_DH/Rdtase_CS"/>
</dbReference>
<dbReference type="Proteomes" id="UP000671914">
    <property type="component" value="Chromosome"/>
</dbReference>
<dbReference type="AlphaFoldDB" id="A0A975FNG5"/>
<evidence type="ECO:0000256" key="3">
    <source>
        <dbReference type="RuleBase" id="RU000363"/>
    </source>
</evidence>
<dbReference type="Gene3D" id="3.40.50.720">
    <property type="entry name" value="NAD(P)-binding Rossmann-like Domain"/>
    <property type="match status" value="1"/>
</dbReference>
<dbReference type="KEGG" id="aarc:G127AT_05470"/>
<dbReference type="SUPFAM" id="SSF51735">
    <property type="entry name" value="NAD(P)-binding Rossmann-fold domains"/>
    <property type="match status" value="1"/>
</dbReference>
<name>A0A975FNG5_9MICO</name>
<dbReference type="PRINTS" id="PR00081">
    <property type="entry name" value="GDHRDH"/>
</dbReference>